<dbReference type="InterPro" id="IPR056974">
    <property type="entry name" value="Tail_Gp41-like"/>
</dbReference>
<dbReference type="Pfam" id="PF23746">
    <property type="entry name" value="Gp41_Mu"/>
    <property type="match status" value="1"/>
</dbReference>
<dbReference type="EMBL" id="JANEWF010000009">
    <property type="protein sequence ID" value="MDA8483590.1"/>
    <property type="molecule type" value="Genomic_DNA"/>
</dbReference>
<proteinExistence type="predicted"/>
<name>A0ABT4Y418_METRE</name>
<dbReference type="Proteomes" id="UP001211689">
    <property type="component" value="Unassembled WGS sequence"/>
</dbReference>
<accession>A0ABT4Y418</accession>
<organism evidence="1 2">
    <name type="scientific">Metapseudomonas resinovorans</name>
    <name type="common">Pseudomonas resinovorans</name>
    <dbReference type="NCBI Taxonomy" id="53412"/>
    <lineage>
        <taxon>Bacteria</taxon>
        <taxon>Pseudomonadati</taxon>
        <taxon>Pseudomonadota</taxon>
        <taxon>Gammaproteobacteria</taxon>
        <taxon>Pseudomonadales</taxon>
        <taxon>Pseudomonadaceae</taxon>
        <taxon>Metapseudomonas</taxon>
    </lineage>
</organism>
<sequence length="126" mass="13689">MAKIELTLRDGLPFGKGEEAALQYDATLRSLTAGDIIDARMESERVVETPSGPRLVHSPESMALHVLRRQITRIGVISGPLSIAQLRQLSHHDLQLLEGESDALEVAELSERLGNRGRAEQAPGTA</sequence>
<comment type="caution">
    <text evidence="1">The sequence shown here is derived from an EMBL/GenBank/DDBJ whole genome shotgun (WGS) entry which is preliminary data.</text>
</comment>
<reference evidence="1 2" key="1">
    <citation type="submission" date="2022-07" db="EMBL/GenBank/DDBJ databases">
        <title>Genome Analysis of Selected Gammaproteobacteria from Nigerian Food snails.</title>
        <authorList>
            <person name="Okafor A.C."/>
        </authorList>
    </citation>
    <scope>NUCLEOTIDE SEQUENCE [LARGE SCALE GENOMIC DNA]</scope>
    <source>
        <strain evidence="1 2">Awg 2</strain>
    </source>
</reference>
<dbReference type="RefSeq" id="WP_271470769.1">
    <property type="nucleotide sequence ID" value="NZ_JANEWF010000009.1"/>
</dbReference>
<evidence type="ECO:0000313" key="1">
    <source>
        <dbReference type="EMBL" id="MDA8483590.1"/>
    </source>
</evidence>
<evidence type="ECO:0000313" key="2">
    <source>
        <dbReference type="Proteomes" id="UP001211689"/>
    </source>
</evidence>
<gene>
    <name evidence="1" type="ORF">NNO07_10950</name>
</gene>
<protein>
    <submittedName>
        <fullName evidence="1">Phage tail assembly protein</fullName>
    </submittedName>
</protein>
<keyword evidence="2" id="KW-1185">Reference proteome</keyword>